<dbReference type="InterPro" id="IPR038718">
    <property type="entry name" value="SNF2-like_sf"/>
</dbReference>
<dbReference type="GO" id="GO:0005634">
    <property type="term" value="C:nucleus"/>
    <property type="evidence" value="ECO:0007669"/>
    <property type="project" value="TreeGrafter"/>
</dbReference>
<evidence type="ECO:0000313" key="6">
    <source>
        <dbReference type="EMBL" id="OSX55940.1"/>
    </source>
</evidence>
<dbReference type="Gene3D" id="3.40.50.300">
    <property type="entry name" value="P-loop containing nucleotide triphosphate hydrolases"/>
    <property type="match status" value="1"/>
</dbReference>
<evidence type="ECO:0000256" key="4">
    <source>
        <dbReference type="SAM" id="MobiDB-lite"/>
    </source>
</evidence>
<protein>
    <recommendedName>
        <fullName evidence="5">Helicase C-terminal domain-containing protein</fullName>
    </recommendedName>
</protein>
<evidence type="ECO:0000259" key="5">
    <source>
        <dbReference type="PROSITE" id="PS51194"/>
    </source>
</evidence>
<dbReference type="Proteomes" id="UP000194127">
    <property type="component" value="Unassembled WGS sequence"/>
</dbReference>
<keyword evidence="2" id="KW-0378">Hydrolase</keyword>
<feature type="non-terminal residue" evidence="6">
    <location>
        <position position="567"/>
    </location>
</feature>
<dbReference type="OrthoDB" id="2803695at2759"/>
<dbReference type="PANTHER" id="PTHR45626">
    <property type="entry name" value="TRANSCRIPTION TERMINATION FACTOR 2-RELATED"/>
    <property type="match status" value="1"/>
</dbReference>
<dbReference type="GeneID" id="36328385"/>
<dbReference type="Pfam" id="PF00271">
    <property type="entry name" value="Helicase_C"/>
    <property type="match status" value="1"/>
</dbReference>
<evidence type="ECO:0000256" key="2">
    <source>
        <dbReference type="ARBA" id="ARBA00022801"/>
    </source>
</evidence>
<feature type="domain" description="Helicase C-terminal" evidence="5">
    <location>
        <begin position="333"/>
        <end position="486"/>
    </location>
</feature>
<dbReference type="GO" id="GO:0005524">
    <property type="term" value="F:ATP binding"/>
    <property type="evidence" value="ECO:0007669"/>
    <property type="project" value="UniProtKB-KW"/>
</dbReference>
<dbReference type="SMART" id="SM00490">
    <property type="entry name" value="HELICc"/>
    <property type="match status" value="1"/>
</dbReference>
<reference evidence="6 7" key="1">
    <citation type="submission" date="2017-04" db="EMBL/GenBank/DDBJ databases">
        <title>Genome Sequence of the Model Brown-Rot Fungus Postia placenta SB12.</title>
        <authorList>
            <consortium name="DOE Joint Genome Institute"/>
            <person name="Gaskell J."/>
            <person name="Kersten P."/>
            <person name="Larrondo L.F."/>
            <person name="Canessa P."/>
            <person name="Martinez D."/>
            <person name="Hibbett D."/>
            <person name="Schmoll M."/>
            <person name="Kubicek C.P."/>
            <person name="Martinez A.T."/>
            <person name="Yadav J."/>
            <person name="Master E."/>
            <person name="Magnuson J.K."/>
            <person name="James T."/>
            <person name="Yaver D."/>
            <person name="Berka R."/>
            <person name="Labutti K."/>
            <person name="Lipzen A."/>
            <person name="Aerts A."/>
            <person name="Barry K."/>
            <person name="Henrissat B."/>
            <person name="Blanchette R."/>
            <person name="Grigoriev I."/>
            <person name="Cullen D."/>
        </authorList>
    </citation>
    <scope>NUCLEOTIDE SEQUENCE [LARGE SCALE GENOMIC DNA]</scope>
    <source>
        <strain evidence="6 7">MAD-698-R-SB12</strain>
    </source>
</reference>
<dbReference type="SUPFAM" id="SSF52540">
    <property type="entry name" value="P-loop containing nucleoside triphosphate hydrolases"/>
    <property type="match status" value="1"/>
</dbReference>
<dbReference type="CDD" id="cd18793">
    <property type="entry name" value="SF2_C_SNF"/>
    <property type="match status" value="1"/>
</dbReference>
<dbReference type="AlphaFoldDB" id="A0A1X6MHV9"/>
<proteinExistence type="predicted"/>
<accession>A0A1X6MHV9</accession>
<evidence type="ECO:0000256" key="1">
    <source>
        <dbReference type="ARBA" id="ARBA00022741"/>
    </source>
</evidence>
<keyword evidence="1" id="KW-0547">Nucleotide-binding</keyword>
<feature type="compositionally biased region" description="Polar residues" evidence="4">
    <location>
        <begin position="534"/>
        <end position="546"/>
    </location>
</feature>
<organism evidence="6 7">
    <name type="scientific">Postia placenta MAD-698-R-SB12</name>
    <dbReference type="NCBI Taxonomy" id="670580"/>
    <lineage>
        <taxon>Eukaryota</taxon>
        <taxon>Fungi</taxon>
        <taxon>Dikarya</taxon>
        <taxon>Basidiomycota</taxon>
        <taxon>Agaricomycotina</taxon>
        <taxon>Agaricomycetes</taxon>
        <taxon>Polyporales</taxon>
        <taxon>Adustoporiaceae</taxon>
        <taxon>Rhodonia</taxon>
    </lineage>
</organism>
<dbReference type="InterPro" id="IPR027417">
    <property type="entry name" value="P-loop_NTPase"/>
</dbReference>
<dbReference type="PANTHER" id="PTHR45626:SF26">
    <property type="entry name" value="FAMILY HELICASE, PUTATIVE (AFU_ORTHOLOGUE AFUA_2G09120)-RELATED"/>
    <property type="match status" value="1"/>
</dbReference>
<dbReference type="EMBL" id="KZ110735">
    <property type="protein sequence ID" value="OSX55940.1"/>
    <property type="molecule type" value="Genomic_DNA"/>
</dbReference>
<dbReference type="Gene3D" id="3.40.50.10810">
    <property type="entry name" value="Tandem AAA-ATPase domain"/>
    <property type="match status" value="1"/>
</dbReference>
<dbReference type="GO" id="GO:0008094">
    <property type="term" value="F:ATP-dependent activity, acting on DNA"/>
    <property type="evidence" value="ECO:0007669"/>
    <property type="project" value="TreeGrafter"/>
</dbReference>
<name>A0A1X6MHV9_9APHY</name>
<gene>
    <name evidence="6" type="ORF">POSPLADRAFT_1114495</name>
</gene>
<evidence type="ECO:0000313" key="7">
    <source>
        <dbReference type="Proteomes" id="UP000194127"/>
    </source>
</evidence>
<dbReference type="RefSeq" id="XP_024332734.1">
    <property type="nucleotide sequence ID" value="XM_024483436.1"/>
</dbReference>
<dbReference type="InterPro" id="IPR050628">
    <property type="entry name" value="SNF2_RAD54_helicase_TF"/>
</dbReference>
<dbReference type="GO" id="GO:0016787">
    <property type="term" value="F:hydrolase activity"/>
    <property type="evidence" value="ECO:0007669"/>
    <property type="project" value="UniProtKB-KW"/>
</dbReference>
<dbReference type="InterPro" id="IPR001650">
    <property type="entry name" value="Helicase_C-like"/>
</dbReference>
<dbReference type="STRING" id="670580.A0A1X6MHV9"/>
<dbReference type="GO" id="GO:0006281">
    <property type="term" value="P:DNA repair"/>
    <property type="evidence" value="ECO:0007669"/>
    <property type="project" value="TreeGrafter"/>
</dbReference>
<dbReference type="PROSITE" id="PS51194">
    <property type="entry name" value="HELICASE_CTER"/>
    <property type="match status" value="1"/>
</dbReference>
<keyword evidence="3" id="KW-0067">ATP-binding</keyword>
<evidence type="ECO:0000256" key="3">
    <source>
        <dbReference type="ARBA" id="ARBA00022840"/>
    </source>
</evidence>
<keyword evidence="7" id="KW-1185">Reference proteome</keyword>
<feature type="region of interest" description="Disordered" evidence="4">
    <location>
        <begin position="290"/>
        <end position="338"/>
    </location>
</feature>
<sequence length="567" mass="62834">MSSDSEVAFRLADKKMRDARKHGDVREKGRYRASTLYGHKFGVFALDESHVVRTLNTIYTAARQLRIQSETMVALTATPVMTKATDLWFIGCMLGIPAFDEPQHDKELYQWRSQLATAMRNDRASAKHSGSAMKVVTRVVHGLSVEDDALENGFSKVVDAMMVDVRAKYDGYVVRRTLGSLDWEGKAISGLPPYAEHILMLKLTGEEYKNLDTIANEAAELNPGGSIAYNSGKSFYLSVRRALLHPSCNAEYKWTLPTSREEWEAIATAKISALITILKYHLEQDARPPLVSVPVEDPPRPQSPSSDTSSDEPAAYEERPANNLAPDPDAQPDPRDAHSKPDKIVVYVAFPSCFDPLLKILQMYGIEYETLTGTMSGRQRAEALRKFMQSDAKGVRVLVLSNVGAVGFNIACANILIIIDTLWSAQDDSQLIGRLWRQRQLKLVHVYRLIARNTSDVFLNNISFDKSIMHNAFMGSSRALKSTDDETRTRRLLFEPREESTSTSAVSGTLNDALEKFTLDAAVQDDVEPIPSASVDTQSQQRSESPLSDVPMGEADDAEPPAAGSSK</sequence>
<dbReference type="InterPro" id="IPR049730">
    <property type="entry name" value="SNF2/RAD54-like_C"/>
</dbReference>
<feature type="region of interest" description="Disordered" evidence="4">
    <location>
        <begin position="525"/>
        <end position="567"/>
    </location>
</feature>